<reference evidence="2 3" key="1">
    <citation type="submission" date="2017-12" db="EMBL/GenBank/DDBJ databases">
        <title>Characterization of six clinical isolates of Enterochimera gen. nov., a novel genus of the Yersiniaciae family and the three species Enterochimera arupensis sp. nov., Enterochimera coloradensis sp. nov, and Enterochimera californica sp. nov.</title>
        <authorList>
            <person name="Rossi A."/>
            <person name="Fisher M."/>
        </authorList>
    </citation>
    <scope>NUCLEOTIDE SEQUENCE [LARGE SCALE GENOMIC DNA]</scope>
    <source>
        <strain evidence="3">2015-Iso6</strain>
    </source>
</reference>
<dbReference type="Pfam" id="PF05593">
    <property type="entry name" value="RHS_repeat"/>
    <property type="match status" value="1"/>
</dbReference>
<gene>
    <name evidence="2" type="ORF">CYR55_19390</name>
</gene>
<dbReference type="AlphaFoldDB" id="A0A2N5DXF9"/>
<dbReference type="Proteomes" id="UP000234240">
    <property type="component" value="Unassembled WGS sequence"/>
</dbReference>
<comment type="caution">
    <text evidence="2">The sequence shown here is derived from an EMBL/GenBank/DDBJ whole genome shotgun (WGS) entry which is preliminary data.</text>
</comment>
<keyword evidence="3" id="KW-1185">Reference proteome</keyword>
<dbReference type="InterPro" id="IPR031325">
    <property type="entry name" value="RHS_repeat"/>
</dbReference>
<evidence type="ECO:0000313" key="2">
    <source>
        <dbReference type="EMBL" id="PLR32068.1"/>
    </source>
</evidence>
<protein>
    <recommendedName>
        <fullName evidence="4">YD repeat-containing protein</fullName>
    </recommendedName>
</protein>
<evidence type="ECO:0000256" key="1">
    <source>
        <dbReference type="SAM" id="SignalP"/>
    </source>
</evidence>
<name>A0A2N5DXF9_9GAMM</name>
<dbReference type="Gene3D" id="2.180.10.10">
    <property type="entry name" value="RHS repeat-associated core"/>
    <property type="match status" value="1"/>
</dbReference>
<accession>A0A2N5DXF9</accession>
<organism evidence="2 3">
    <name type="scientific">Chimaeribacter californicus</name>
    <dbReference type="NCBI Taxonomy" id="2060067"/>
    <lineage>
        <taxon>Bacteria</taxon>
        <taxon>Pseudomonadati</taxon>
        <taxon>Pseudomonadota</taxon>
        <taxon>Gammaproteobacteria</taxon>
        <taxon>Enterobacterales</taxon>
        <taxon>Yersiniaceae</taxon>
        <taxon>Chimaeribacter</taxon>
    </lineage>
</organism>
<sequence>MGTALKAFTGIVLAAGVTGSATAADLPCVVKNRQVNESNIQILLGGSARGDIRQFVSGSLGKDVNQQVHLSGNIDRCGRLSEATFKYQKTEKNIRLEMISRTLRVEAGWITDYEVRISVLKEASQTLVNRKRGTLYYTTGKRGNITASTDLFTINDQSGFTTGTYDYDAQLRLVRSVTRGTDALSNQETRYRYTPQGWLLSATATDGDRSTYRYDPQGRESGSVTFSSSPFSQTSRVERCQSWDETGNCTLSETFETELLPSMRLTRNLGTAYQYRYWDDPPVTGDQSPGQ</sequence>
<feature type="chain" id="PRO_5014963288" description="YD repeat-containing protein" evidence="1">
    <location>
        <begin position="24"/>
        <end position="291"/>
    </location>
</feature>
<dbReference type="EMBL" id="PJZF01000022">
    <property type="protein sequence ID" value="PLR32068.1"/>
    <property type="molecule type" value="Genomic_DNA"/>
</dbReference>
<evidence type="ECO:0000313" key="3">
    <source>
        <dbReference type="Proteomes" id="UP000234240"/>
    </source>
</evidence>
<dbReference type="OrthoDB" id="6626805at2"/>
<proteinExistence type="predicted"/>
<evidence type="ECO:0008006" key="4">
    <source>
        <dbReference type="Google" id="ProtNLM"/>
    </source>
</evidence>
<dbReference type="RefSeq" id="WP_101817998.1">
    <property type="nucleotide sequence ID" value="NZ_PJZF01000022.1"/>
</dbReference>
<keyword evidence="1" id="KW-0732">Signal</keyword>
<feature type="signal peptide" evidence="1">
    <location>
        <begin position="1"/>
        <end position="23"/>
    </location>
</feature>